<evidence type="ECO:0000256" key="2">
    <source>
        <dbReference type="ARBA" id="ARBA00022857"/>
    </source>
</evidence>
<dbReference type="Gene3D" id="3.40.50.720">
    <property type="entry name" value="NAD(P)-binding Rossmann-like Domain"/>
    <property type="match status" value="1"/>
</dbReference>
<proteinExistence type="inferred from homology"/>
<dbReference type="OrthoDB" id="191139at2759"/>
<keyword evidence="5" id="KW-1185">Reference proteome</keyword>
<dbReference type="PANTHER" id="PTHR24320:SF236">
    <property type="entry name" value="SHORT-CHAIN DEHYDROGENASE-RELATED"/>
    <property type="match status" value="1"/>
</dbReference>
<comment type="similarity">
    <text evidence="1">Belongs to the short-chain dehydrogenases/reductases (SDR) family.</text>
</comment>
<dbReference type="GO" id="GO:0016491">
    <property type="term" value="F:oxidoreductase activity"/>
    <property type="evidence" value="ECO:0007669"/>
    <property type="project" value="UniProtKB-KW"/>
</dbReference>
<dbReference type="InterPro" id="IPR002347">
    <property type="entry name" value="SDR_fam"/>
</dbReference>
<dbReference type="PANTHER" id="PTHR24320">
    <property type="entry name" value="RETINOL DEHYDROGENASE"/>
    <property type="match status" value="1"/>
</dbReference>
<gene>
    <name evidence="4" type="ORF">CC78DRAFT_527251</name>
</gene>
<evidence type="ECO:0000256" key="1">
    <source>
        <dbReference type="ARBA" id="ARBA00006484"/>
    </source>
</evidence>
<keyword evidence="2" id="KW-0521">NADP</keyword>
<sequence>MDILSQFFPPKPKFTEKDLPDLHGKVYIITGSNTGVGKELAQILYSKNATVYIAARSQTKAESAISSIKSACPTSTGSLIFLLLDLADLSTIKASASEFLAKETKLNVLFNNAGLQAPPAGSKSVQGYELQLGVNCLGGFLLTKLLTPILIETAKHEPQNNVRVVWVASQGAEIGSYSPGGIDMDNLNNNDGKISPMSQYARTKAGNYFQGTEYAKLYKNQGIVSIPLNPGNLDSDLYRGSPVLYFFLHLFLLHRPIFGAYTELFAGLSPEVTIEKSGSWVAPWGRFLPIRKDLVQASKSKEEGGMGIARRFWAWQEEQVKQYS</sequence>
<accession>A0A9P4JWJ5</accession>
<dbReference type="EMBL" id="ML986838">
    <property type="protein sequence ID" value="KAF2257821.1"/>
    <property type="molecule type" value="Genomic_DNA"/>
</dbReference>
<comment type="caution">
    <text evidence="4">The sequence shown here is derived from an EMBL/GenBank/DDBJ whole genome shotgun (WGS) entry which is preliminary data.</text>
</comment>
<organism evidence="4 5">
    <name type="scientific">Lojkania enalia</name>
    <dbReference type="NCBI Taxonomy" id="147567"/>
    <lineage>
        <taxon>Eukaryota</taxon>
        <taxon>Fungi</taxon>
        <taxon>Dikarya</taxon>
        <taxon>Ascomycota</taxon>
        <taxon>Pezizomycotina</taxon>
        <taxon>Dothideomycetes</taxon>
        <taxon>Pleosporomycetidae</taxon>
        <taxon>Pleosporales</taxon>
        <taxon>Pleosporales incertae sedis</taxon>
        <taxon>Lojkania</taxon>
    </lineage>
</organism>
<evidence type="ECO:0000313" key="5">
    <source>
        <dbReference type="Proteomes" id="UP000800093"/>
    </source>
</evidence>
<dbReference type="Pfam" id="PF00106">
    <property type="entry name" value="adh_short"/>
    <property type="match status" value="1"/>
</dbReference>
<reference evidence="5" key="1">
    <citation type="journal article" date="2020" name="Stud. Mycol.">
        <title>101 Dothideomycetes genomes: A test case for predicting lifestyles and emergence of pathogens.</title>
        <authorList>
            <person name="Haridas S."/>
            <person name="Albert R."/>
            <person name="Binder M."/>
            <person name="Bloem J."/>
            <person name="LaButti K."/>
            <person name="Salamov A."/>
            <person name="Andreopoulos B."/>
            <person name="Baker S."/>
            <person name="Barry K."/>
            <person name="Bills G."/>
            <person name="Bluhm B."/>
            <person name="Cannon C."/>
            <person name="Castanera R."/>
            <person name="Culley D."/>
            <person name="Daum C."/>
            <person name="Ezra D."/>
            <person name="Gonzalez J."/>
            <person name="Henrissat B."/>
            <person name="Kuo A."/>
            <person name="Liang C."/>
            <person name="Lipzen A."/>
            <person name="Lutzoni F."/>
            <person name="Magnuson J."/>
            <person name="Mondo S."/>
            <person name="Nolan M."/>
            <person name="Ohm R."/>
            <person name="Pangilinan J."/>
            <person name="Park H.-J."/>
            <person name="Ramirez L."/>
            <person name="Alfaro M."/>
            <person name="Sun H."/>
            <person name="Tritt A."/>
            <person name="Yoshinaga Y."/>
            <person name="Zwiers L.-H."/>
            <person name="Turgeon B."/>
            <person name="Goodwin S."/>
            <person name="Spatafora J."/>
            <person name="Crous P."/>
            <person name="Grigoriev I."/>
        </authorList>
    </citation>
    <scope>NUCLEOTIDE SEQUENCE [LARGE SCALE GENOMIC DNA]</scope>
    <source>
        <strain evidence="5">CBS 304.66</strain>
    </source>
</reference>
<evidence type="ECO:0000313" key="4">
    <source>
        <dbReference type="EMBL" id="KAF2257821.1"/>
    </source>
</evidence>
<name>A0A9P4JWJ5_9PLEO</name>
<keyword evidence="3" id="KW-0560">Oxidoreductase</keyword>
<dbReference type="Proteomes" id="UP000800093">
    <property type="component" value="Unassembled WGS sequence"/>
</dbReference>
<dbReference type="SUPFAM" id="SSF51735">
    <property type="entry name" value="NAD(P)-binding Rossmann-fold domains"/>
    <property type="match status" value="1"/>
</dbReference>
<evidence type="ECO:0000256" key="3">
    <source>
        <dbReference type="ARBA" id="ARBA00023002"/>
    </source>
</evidence>
<dbReference type="PRINTS" id="PR00081">
    <property type="entry name" value="GDHRDH"/>
</dbReference>
<dbReference type="InterPro" id="IPR036291">
    <property type="entry name" value="NAD(P)-bd_dom_sf"/>
</dbReference>
<dbReference type="AlphaFoldDB" id="A0A9P4JWJ5"/>
<protein>
    <submittedName>
        <fullName evidence="4">NAD(P)-binding protein</fullName>
    </submittedName>
</protein>